<dbReference type="Gene3D" id="3.30.160.390">
    <property type="entry name" value="Integrase, DNA-binding domain"/>
    <property type="match status" value="1"/>
</dbReference>
<dbReference type="InterPro" id="IPR002104">
    <property type="entry name" value="Integrase_catalytic"/>
</dbReference>
<keyword evidence="2" id="KW-0229">DNA integration</keyword>
<dbReference type="CDD" id="cd00801">
    <property type="entry name" value="INT_P4_C"/>
    <property type="match status" value="1"/>
</dbReference>
<proteinExistence type="inferred from homology"/>
<dbReference type="RefSeq" id="WP_134244038.1">
    <property type="nucleotide sequence ID" value="NZ_SNTY01000018.1"/>
</dbReference>
<gene>
    <name evidence="7" type="ORF">E2B99_05945</name>
</gene>
<dbReference type="Pfam" id="PF22022">
    <property type="entry name" value="Phage_int_M"/>
    <property type="match status" value="1"/>
</dbReference>
<feature type="domain" description="Tyr recombinase" evidence="6">
    <location>
        <begin position="202"/>
        <end position="381"/>
    </location>
</feature>
<dbReference type="Pfam" id="PF13356">
    <property type="entry name" value="Arm-DNA-bind_3"/>
    <property type="match status" value="1"/>
</dbReference>
<dbReference type="STRING" id="1120977.GCA_000619845_02056"/>
<evidence type="ECO:0000256" key="5">
    <source>
        <dbReference type="SAM" id="MobiDB-lite"/>
    </source>
</evidence>
<reference evidence="7 8" key="1">
    <citation type="submission" date="2019-03" db="EMBL/GenBank/DDBJ databases">
        <title>Alkanindiges illinoisensis: a potential pathogenic isolated from ascites of a gastric cancer patient with abdominal metastasis.</title>
        <authorList>
            <person name="Hu X."/>
            <person name="Yang B."/>
            <person name="Yan X."/>
            <person name="Lin L."/>
            <person name="Zhao H."/>
            <person name="Zhou F."/>
            <person name="Su B."/>
            <person name="Chen J."/>
            <person name="Rui Y."/>
            <person name="Wang Q."/>
            <person name="Zheng L."/>
        </authorList>
    </citation>
    <scope>NUCLEOTIDE SEQUENCE [LARGE SCALE GENOMIC DNA]</scope>
    <source>
        <strain evidence="7 8">NFYY 23406</strain>
    </source>
</reference>
<organism evidence="7 8">
    <name type="scientific">Alkanindiges illinoisensis</name>
    <dbReference type="NCBI Taxonomy" id="197183"/>
    <lineage>
        <taxon>Bacteria</taxon>
        <taxon>Pseudomonadati</taxon>
        <taxon>Pseudomonadota</taxon>
        <taxon>Gammaproteobacteria</taxon>
        <taxon>Moraxellales</taxon>
        <taxon>Moraxellaceae</taxon>
        <taxon>Alkanindiges</taxon>
    </lineage>
</organism>
<protein>
    <submittedName>
        <fullName evidence="7">DUF4102 domain-containing protein</fullName>
    </submittedName>
</protein>
<evidence type="ECO:0000256" key="1">
    <source>
        <dbReference type="ARBA" id="ARBA00008857"/>
    </source>
</evidence>
<dbReference type="InterPro" id="IPR050808">
    <property type="entry name" value="Phage_Integrase"/>
</dbReference>
<comment type="similarity">
    <text evidence="1">Belongs to the 'phage' integrase family.</text>
</comment>
<dbReference type="SUPFAM" id="SSF56349">
    <property type="entry name" value="DNA breaking-rejoining enzymes"/>
    <property type="match status" value="1"/>
</dbReference>
<name>A0A4Y7XCZ1_9GAMM</name>
<dbReference type="InterPro" id="IPR038488">
    <property type="entry name" value="Integrase_DNA-bd_sf"/>
</dbReference>
<dbReference type="Gene3D" id="1.10.443.10">
    <property type="entry name" value="Intergrase catalytic core"/>
    <property type="match status" value="1"/>
</dbReference>
<dbReference type="PANTHER" id="PTHR30629:SF2">
    <property type="entry name" value="PROPHAGE INTEGRASE INTS-RELATED"/>
    <property type="match status" value="1"/>
</dbReference>
<dbReference type="InterPro" id="IPR011010">
    <property type="entry name" value="DNA_brk_join_enz"/>
</dbReference>
<dbReference type="InterPro" id="IPR010998">
    <property type="entry name" value="Integrase_recombinase_N"/>
</dbReference>
<dbReference type="Gene3D" id="1.10.150.130">
    <property type="match status" value="1"/>
</dbReference>
<dbReference type="AlphaFoldDB" id="A0A4Y7XCZ1"/>
<dbReference type="OrthoDB" id="9795573at2"/>
<dbReference type="Proteomes" id="UP000297834">
    <property type="component" value="Unassembled WGS sequence"/>
</dbReference>
<evidence type="ECO:0000256" key="3">
    <source>
        <dbReference type="ARBA" id="ARBA00023125"/>
    </source>
</evidence>
<evidence type="ECO:0000259" key="6">
    <source>
        <dbReference type="PROSITE" id="PS51898"/>
    </source>
</evidence>
<keyword evidence="4" id="KW-0233">DNA recombination</keyword>
<evidence type="ECO:0000313" key="8">
    <source>
        <dbReference type="Proteomes" id="UP000297834"/>
    </source>
</evidence>
<dbReference type="PROSITE" id="PS51898">
    <property type="entry name" value="TYR_RECOMBINASE"/>
    <property type="match status" value="1"/>
</dbReference>
<evidence type="ECO:0000256" key="2">
    <source>
        <dbReference type="ARBA" id="ARBA00022908"/>
    </source>
</evidence>
<dbReference type="InterPro" id="IPR025166">
    <property type="entry name" value="Integrase_DNA_bind_dom"/>
</dbReference>
<dbReference type="GO" id="GO:0003677">
    <property type="term" value="F:DNA binding"/>
    <property type="evidence" value="ECO:0007669"/>
    <property type="project" value="UniProtKB-KW"/>
</dbReference>
<dbReference type="GO" id="GO:0006310">
    <property type="term" value="P:DNA recombination"/>
    <property type="evidence" value="ECO:0007669"/>
    <property type="project" value="UniProtKB-KW"/>
</dbReference>
<comment type="caution">
    <text evidence="7">The sequence shown here is derived from an EMBL/GenBank/DDBJ whole genome shotgun (WGS) entry which is preliminary data.</text>
</comment>
<dbReference type="InterPro" id="IPR013762">
    <property type="entry name" value="Integrase-like_cat_sf"/>
</dbReference>
<dbReference type="EMBL" id="SNTY01000018">
    <property type="protein sequence ID" value="TEU27930.1"/>
    <property type="molecule type" value="Genomic_DNA"/>
</dbReference>
<evidence type="ECO:0000313" key="7">
    <source>
        <dbReference type="EMBL" id="TEU27930.1"/>
    </source>
</evidence>
<dbReference type="Pfam" id="PF00589">
    <property type="entry name" value="Phage_integrase"/>
    <property type="match status" value="1"/>
</dbReference>
<evidence type="ECO:0000256" key="4">
    <source>
        <dbReference type="ARBA" id="ARBA00023172"/>
    </source>
</evidence>
<sequence>MLTDAKIKKLPIPPATQKSPDKYSDIQGLQLHVFSTGRKSWYMAYRFEGKQKSYGIGTYPEVSLAEAREKKEDARRLLKKGIDPNALKKVQQKEDAGLNSFQHVALEWYGKKQAAWATSTANKVKRRLEVDLLPYLGERNIAEISAPQLLEVIRRIEDRSVDTAYRALEECGQIFRYGIAIGTNVNDPSSALRGVLTKRHKTHFAAITEPSDAGALLRAIDGFNGTFVVKCALQLAALFFVRPGELRQAKWSEIDFDRAEWRYFVTKTKQDHIVSLSRQALEILRQLHQSTGIYEYVFIGGRDPNRPMSDAAINAALRRMGYDTKTEMTGHGFRAMARTILHERLGMDRDVIEHQLAHRVPDALGGAYNRTRFLDQRKAMMQAWADYLDELKAG</sequence>
<accession>A0A4Y7XCZ1</accession>
<dbReference type="GO" id="GO:0015074">
    <property type="term" value="P:DNA integration"/>
    <property type="evidence" value="ECO:0007669"/>
    <property type="project" value="UniProtKB-KW"/>
</dbReference>
<feature type="region of interest" description="Disordered" evidence="5">
    <location>
        <begin position="1"/>
        <end position="22"/>
    </location>
</feature>
<dbReference type="PANTHER" id="PTHR30629">
    <property type="entry name" value="PROPHAGE INTEGRASE"/>
    <property type="match status" value="1"/>
</dbReference>
<dbReference type="InterPro" id="IPR053876">
    <property type="entry name" value="Phage_int_M"/>
</dbReference>
<keyword evidence="8" id="KW-1185">Reference proteome</keyword>
<keyword evidence="3" id="KW-0238">DNA-binding</keyword>